<accession>A0ABT5VFU5</accession>
<evidence type="ECO:0000313" key="2">
    <source>
        <dbReference type="Proteomes" id="UP001148125"/>
    </source>
</evidence>
<protein>
    <submittedName>
        <fullName evidence="1">Uncharacterized protein</fullName>
    </submittedName>
</protein>
<dbReference type="RefSeq" id="WP_275118931.1">
    <property type="nucleotide sequence ID" value="NZ_JAOTPO010000008.1"/>
</dbReference>
<sequence>MRNNLAIFCLLCIVFTMVGCEGSVVVNNKNINNLSEELSIENIEMLRFYQDKKDTDFTEENGSSMKTR</sequence>
<keyword evidence="2" id="KW-1185">Reference proteome</keyword>
<evidence type="ECO:0000313" key="1">
    <source>
        <dbReference type="EMBL" id="MDE5414322.1"/>
    </source>
</evidence>
<organism evidence="1 2">
    <name type="scientific">Alkalihalobacterium chitinilyticum</name>
    <dbReference type="NCBI Taxonomy" id="2980103"/>
    <lineage>
        <taxon>Bacteria</taxon>
        <taxon>Bacillati</taxon>
        <taxon>Bacillota</taxon>
        <taxon>Bacilli</taxon>
        <taxon>Bacillales</taxon>
        <taxon>Bacillaceae</taxon>
        <taxon>Alkalihalobacterium</taxon>
    </lineage>
</organism>
<name>A0ABT5VFU5_9BACI</name>
<dbReference type="EMBL" id="JAOTPO010000008">
    <property type="protein sequence ID" value="MDE5414322.1"/>
    <property type="molecule type" value="Genomic_DNA"/>
</dbReference>
<proteinExistence type="predicted"/>
<comment type="caution">
    <text evidence="1">The sequence shown here is derived from an EMBL/GenBank/DDBJ whole genome shotgun (WGS) entry which is preliminary data.</text>
</comment>
<gene>
    <name evidence="1" type="ORF">N7Z68_13150</name>
</gene>
<dbReference type="PROSITE" id="PS51257">
    <property type="entry name" value="PROKAR_LIPOPROTEIN"/>
    <property type="match status" value="1"/>
</dbReference>
<dbReference type="Proteomes" id="UP001148125">
    <property type="component" value="Unassembled WGS sequence"/>
</dbReference>
<reference evidence="1" key="1">
    <citation type="submission" date="2024-05" db="EMBL/GenBank/DDBJ databases">
        <title>Alkalihalobacillus sp. strain MEB203 novel alkaliphilic bacterium from Lonar Lake, India.</title>
        <authorList>
            <person name="Joshi A."/>
            <person name="Thite S."/>
            <person name="Mengade P."/>
        </authorList>
    </citation>
    <scope>NUCLEOTIDE SEQUENCE</scope>
    <source>
        <strain evidence="1">MEB 203</strain>
    </source>
</reference>